<keyword evidence="4" id="KW-1185">Reference proteome</keyword>
<dbReference type="Proteomes" id="UP000009138">
    <property type="component" value="Unassembled WGS sequence"/>
</dbReference>
<dbReference type="STRING" id="246409.I1CGE2"/>
<dbReference type="RefSeq" id="XP_067522918.1">
    <property type="nucleotide sequence ID" value="XM_067666817.1"/>
</dbReference>
<evidence type="ECO:0000259" key="2">
    <source>
        <dbReference type="Pfam" id="PF04548"/>
    </source>
</evidence>
<evidence type="ECO:0000313" key="3">
    <source>
        <dbReference type="EMBL" id="EIE87522.1"/>
    </source>
</evidence>
<sequence length="147" mass="16761">MTLPHNEQQNKPVWKHFEDAAIEQGTVPESPHDYINLIALGRTGDGQQVFKQKISAKSQTKQIEESSGFWAPLRAYLYNKDDFGCYIRVTDTPGFGDSQFKDQTFFPVIQNAIKDVATHKGGVHAILMVFKITAKYESRKEKKKKKN</sequence>
<dbReference type="InterPro" id="IPR006703">
    <property type="entry name" value="G_AIG1"/>
</dbReference>
<reference evidence="3 4" key="1">
    <citation type="journal article" date="2009" name="PLoS Genet.">
        <title>Genomic analysis of the basal lineage fungus Rhizopus oryzae reveals a whole-genome duplication.</title>
        <authorList>
            <person name="Ma L.-J."/>
            <person name="Ibrahim A.S."/>
            <person name="Skory C."/>
            <person name="Grabherr M.G."/>
            <person name="Burger G."/>
            <person name="Butler M."/>
            <person name="Elias M."/>
            <person name="Idnurm A."/>
            <person name="Lang B.F."/>
            <person name="Sone T."/>
            <person name="Abe A."/>
            <person name="Calvo S.E."/>
            <person name="Corrochano L.M."/>
            <person name="Engels R."/>
            <person name="Fu J."/>
            <person name="Hansberg W."/>
            <person name="Kim J.-M."/>
            <person name="Kodira C.D."/>
            <person name="Koehrsen M.J."/>
            <person name="Liu B."/>
            <person name="Miranda-Saavedra D."/>
            <person name="O'Leary S."/>
            <person name="Ortiz-Castellanos L."/>
            <person name="Poulter R."/>
            <person name="Rodriguez-Romero J."/>
            <person name="Ruiz-Herrera J."/>
            <person name="Shen Y.-Q."/>
            <person name="Zeng Q."/>
            <person name="Galagan J."/>
            <person name="Birren B.W."/>
            <person name="Cuomo C.A."/>
            <person name="Wickes B.L."/>
        </authorList>
    </citation>
    <scope>NUCLEOTIDE SEQUENCE [LARGE SCALE GENOMIC DNA]</scope>
    <source>
        <strain evidence="4">RA 99-880 / ATCC MYA-4621 / FGSC 9543 / NRRL 43880</strain>
    </source>
</reference>
<name>I1CGE2_RHIO9</name>
<proteinExistence type="predicted"/>
<organism evidence="3 4">
    <name type="scientific">Rhizopus delemar (strain RA 99-880 / ATCC MYA-4621 / FGSC 9543 / NRRL 43880)</name>
    <name type="common">Mucormycosis agent</name>
    <name type="synonym">Rhizopus arrhizus var. delemar</name>
    <dbReference type="NCBI Taxonomy" id="246409"/>
    <lineage>
        <taxon>Eukaryota</taxon>
        <taxon>Fungi</taxon>
        <taxon>Fungi incertae sedis</taxon>
        <taxon>Mucoromycota</taxon>
        <taxon>Mucoromycotina</taxon>
        <taxon>Mucoromycetes</taxon>
        <taxon>Mucorales</taxon>
        <taxon>Mucorineae</taxon>
        <taxon>Rhizopodaceae</taxon>
        <taxon>Rhizopus</taxon>
    </lineage>
</organism>
<gene>
    <name evidence="3" type="ORF">RO3G_12233</name>
</gene>
<accession>I1CGE2</accession>
<evidence type="ECO:0000313" key="4">
    <source>
        <dbReference type="Proteomes" id="UP000009138"/>
    </source>
</evidence>
<dbReference type="GO" id="GO:0005525">
    <property type="term" value="F:GTP binding"/>
    <property type="evidence" value="ECO:0007669"/>
    <property type="project" value="InterPro"/>
</dbReference>
<dbReference type="AlphaFoldDB" id="I1CGE2"/>
<dbReference type="OrthoDB" id="8954335at2759"/>
<dbReference type="InParanoid" id="I1CGE2"/>
<keyword evidence="1" id="KW-0547">Nucleotide-binding</keyword>
<evidence type="ECO:0000256" key="1">
    <source>
        <dbReference type="ARBA" id="ARBA00022741"/>
    </source>
</evidence>
<dbReference type="Gene3D" id="3.40.50.300">
    <property type="entry name" value="P-loop containing nucleotide triphosphate hydrolases"/>
    <property type="match status" value="1"/>
</dbReference>
<dbReference type="EMBL" id="CH476741">
    <property type="protein sequence ID" value="EIE87522.1"/>
    <property type="molecule type" value="Genomic_DNA"/>
</dbReference>
<dbReference type="VEuPathDB" id="FungiDB:RO3G_12233"/>
<dbReference type="GeneID" id="93619198"/>
<dbReference type="eggNOG" id="ENOG502TABW">
    <property type="taxonomic scope" value="Eukaryota"/>
</dbReference>
<dbReference type="Pfam" id="PF04548">
    <property type="entry name" value="AIG1"/>
    <property type="match status" value="1"/>
</dbReference>
<protein>
    <recommendedName>
        <fullName evidence="2">AIG1-type G domain-containing protein</fullName>
    </recommendedName>
</protein>
<dbReference type="InterPro" id="IPR027417">
    <property type="entry name" value="P-loop_NTPase"/>
</dbReference>
<dbReference type="OMA" id="INHITAY"/>
<feature type="domain" description="AIG1-type G" evidence="2">
    <location>
        <begin position="46"/>
        <end position="142"/>
    </location>
</feature>